<protein>
    <submittedName>
        <fullName evidence="2">BZIP domain-containing protein</fullName>
    </submittedName>
</protein>
<dbReference type="InterPro" id="IPR031974">
    <property type="entry name" value="PDCD7"/>
</dbReference>
<organism evidence="1 2">
    <name type="scientific">Schistosoma mansoni</name>
    <name type="common">Blood fluke</name>
    <dbReference type="NCBI Taxonomy" id="6183"/>
    <lineage>
        <taxon>Eukaryota</taxon>
        <taxon>Metazoa</taxon>
        <taxon>Spiralia</taxon>
        <taxon>Lophotrochozoa</taxon>
        <taxon>Platyhelminthes</taxon>
        <taxon>Trematoda</taxon>
        <taxon>Digenea</taxon>
        <taxon>Strigeidida</taxon>
        <taxon>Schistosomatoidea</taxon>
        <taxon>Schistosomatidae</taxon>
        <taxon>Schistosoma</taxon>
    </lineage>
</organism>
<sequence length="513" mass="60066">MADYNRPLPIRSMPPMPRSLPLLGSRSLSSLSQHKHSTWNTQSLQVMHGYRPTVSTSIGEQIVAPVLNNQSSLPLQPILSSCWSNAERFPPTHYPPPAPFGYLSIPQQSVVNFESTFNSWLSYYEPIFIERRGQCKEQNNIQLPVYRNMLVKWSELIQKMQSTSTQNEMPSSFSLQNELNAVQQYCINPHITNLVKKKLRVIHKKRRYLKRLRERRQNSQLQSSTSSVIIQSTTGSILERLKSDILLTIEQSSVHDKQEINVDNHTDNVIDNESKQKLFNISEENNNHHHHHHFNQMKTTLRKSIDECQKRIQLLNNLEKLRSARLAQAEQQGGLFPYQLNEKFNSDMNEVKNQLSVQIQTLESLYSKVKDAIRNIVNRQSKNNYNTVSRTEGNYCIHVPNLSKSIKMELFGNYSTSDSSKIPQRWERFYHQADYNFCDFIRIRYAWDKYLKMDIPTNENVLDSLTNLQLPKSWILPQMNNNHHHHNDDQNDQIDNIKEKWDKYLKPIPCCYT</sequence>
<dbReference type="WBParaSite" id="Smp_341070.1">
    <property type="protein sequence ID" value="Smp_341070.1"/>
    <property type="gene ID" value="Smp_341070"/>
</dbReference>
<dbReference type="InterPro" id="IPR052831">
    <property type="entry name" value="Apoptosis_promoter"/>
</dbReference>
<reference evidence="1" key="1">
    <citation type="journal article" date="2012" name="PLoS Negl. Trop. Dis.">
        <title>A systematically improved high quality genome and transcriptome of the human blood fluke Schistosoma mansoni.</title>
        <authorList>
            <person name="Protasio A.V."/>
            <person name="Tsai I.J."/>
            <person name="Babbage A."/>
            <person name="Nichol S."/>
            <person name="Hunt M."/>
            <person name="Aslett M.A."/>
            <person name="De Silva N."/>
            <person name="Velarde G.S."/>
            <person name="Anderson T.J."/>
            <person name="Clark R.C."/>
            <person name="Davidson C."/>
            <person name="Dillon G.P."/>
            <person name="Holroyd N.E."/>
            <person name="LoVerde P.T."/>
            <person name="Lloyd C."/>
            <person name="McQuillan J."/>
            <person name="Oliveira G."/>
            <person name="Otto T.D."/>
            <person name="Parker-Manuel S.J."/>
            <person name="Quail M.A."/>
            <person name="Wilson R.A."/>
            <person name="Zerlotini A."/>
            <person name="Dunne D.W."/>
            <person name="Berriman M."/>
        </authorList>
    </citation>
    <scope>NUCLEOTIDE SEQUENCE [LARGE SCALE GENOMIC DNA]</scope>
    <source>
        <strain evidence="1">Puerto Rican</strain>
    </source>
</reference>
<reference evidence="2" key="2">
    <citation type="submission" date="2019-11" db="UniProtKB">
        <authorList>
            <consortium name="WormBaseParasite"/>
        </authorList>
    </citation>
    <scope>IDENTIFICATION</scope>
    <source>
        <strain evidence="2">Puerto Rican</strain>
    </source>
</reference>
<accession>A0A5K4F9R8</accession>
<evidence type="ECO:0000313" key="2">
    <source>
        <dbReference type="WBParaSite" id="Smp_341070.1"/>
    </source>
</evidence>
<dbReference type="PANTHER" id="PTHR48190">
    <property type="entry name" value="PROGRAMMED CELL DEATH PROTEIN 7"/>
    <property type="match status" value="1"/>
</dbReference>
<dbReference type="InParanoid" id="A0A5K4F9R8"/>
<dbReference type="AlphaFoldDB" id="A0A5K4F9R8"/>
<dbReference type="Pfam" id="PF16021">
    <property type="entry name" value="PDCD7"/>
    <property type="match status" value="1"/>
</dbReference>
<dbReference type="PANTHER" id="PTHR48190:SF2">
    <property type="entry name" value="PROGRAMMED CELL DEATH PROTEIN 7"/>
    <property type="match status" value="1"/>
</dbReference>
<dbReference type="Proteomes" id="UP000008854">
    <property type="component" value="Unassembled WGS sequence"/>
</dbReference>
<name>A0A5K4F9R8_SCHMA</name>
<dbReference type="GO" id="GO:0005689">
    <property type="term" value="C:U12-type spliceosomal complex"/>
    <property type="evidence" value="ECO:0007669"/>
    <property type="project" value="TreeGrafter"/>
</dbReference>
<evidence type="ECO:0000313" key="1">
    <source>
        <dbReference type="Proteomes" id="UP000008854"/>
    </source>
</evidence>
<keyword evidence="1" id="KW-1185">Reference proteome</keyword>
<proteinExistence type="predicted"/>